<organism evidence="1">
    <name type="scientific">Brugia malayi</name>
    <name type="common">Filarial nematode worm</name>
    <dbReference type="NCBI Taxonomy" id="6279"/>
    <lineage>
        <taxon>Eukaryota</taxon>
        <taxon>Metazoa</taxon>
        <taxon>Ecdysozoa</taxon>
        <taxon>Nematoda</taxon>
        <taxon>Chromadorea</taxon>
        <taxon>Rhabditida</taxon>
        <taxon>Spirurina</taxon>
        <taxon>Spiruromorpha</taxon>
        <taxon>Filarioidea</taxon>
        <taxon>Onchocercidae</taxon>
        <taxon>Brugia</taxon>
    </lineage>
</organism>
<protein>
    <submittedName>
        <fullName evidence="1">Bm9477</fullName>
    </submittedName>
</protein>
<evidence type="ECO:0000313" key="2">
    <source>
        <dbReference type="WormBase" id="Bm9477"/>
    </source>
</evidence>
<sequence length="176" mass="19656">MQLLDIVRGTSGTSGTMDNIFCMCLYLRRNMCPMQNFLLLILICAFPSNLWGENITQGSSEGHVGNMTGTVLHDSQLSPFDAVLRANKVNLIALETFGELNQFWGNVIRLLLPVSEQIEHGLLSFIRKIFPQIFGDLNPSDIAIDRVTRPPDQSNLLIKELIDAFMLSLAKANFTL</sequence>
<name>A0A0J9XR68_BRUMA</name>
<reference evidence="1" key="1">
    <citation type="journal article" date="2007" name="Science">
        <title>Draft genome of the filarial nematode parasite Brugia malayi.</title>
        <authorList>
            <person name="Ghedin E."/>
            <person name="Wang S."/>
            <person name="Spiro D."/>
            <person name="Caler E."/>
            <person name="Zhao Q."/>
            <person name="Crabtree J."/>
            <person name="Allen J.E."/>
            <person name="Delcher A.L."/>
            <person name="Guiliano D.B."/>
            <person name="Miranda-Saavedra D."/>
            <person name="Angiuoli S.V."/>
            <person name="Creasy T."/>
            <person name="Amedeo P."/>
            <person name="Haas B."/>
            <person name="El-Sayed N.M."/>
            <person name="Wortman J.R."/>
            <person name="Feldblyum T."/>
            <person name="Tallon L."/>
            <person name="Schatz M."/>
            <person name="Shumway M."/>
            <person name="Koo H."/>
            <person name="Salzberg S.L."/>
            <person name="Schobel S."/>
            <person name="Pertea M."/>
            <person name="Pop M."/>
            <person name="White O."/>
            <person name="Barton G.J."/>
            <person name="Carlow C.K."/>
            <person name="Crawford M.J."/>
            <person name="Daub J."/>
            <person name="Dimmic M.W."/>
            <person name="Estes C.F."/>
            <person name="Foster J.M."/>
            <person name="Ganatra M."/>
            <person name="Gregory W.F."/>
            <person name="Johnson N.M."/>
            <person name="Jin J."/>
            <person name="Komuniecki R."/>
            <person name="Korf I."/>
            <person name="Kumar S."/>
            <person name="Laney S."/>
            <person name="Li B.W."/>
            <person name="Li W."/>
            <person name="Lindblom T.H."/>
            <person name="Lustigman S."/>
            <person name="Ma D."/>
            <person name="Maina C.V."/>
            <person name="Martin D.M."/>
            <person name="McCarter J.P."/>
            <person name="McReynolds L."/>
            <person name="Mitreva M."/>
            <person name="Nutman T.B."/>
            <person name="Parkinson J."/>
            <person name="Peregrin-Alvarez J.M."/>
            <person name="Poole C."/>
            <person name="Ren Q."/>
            <person name="Saunders L."/>
            <person name="Sluder A.E."/>
            <person name="Smith K."/>
            <person name="Stanke M."/>
            <person name="Unnasch T.R."/>
            <person name="Ware J."/>
            <person name="Wei A.D."/>
            <person name="Weil G."/>
            <person name="Williams D.J."/>
            <person name="Zhang Y."/>
            <person name="Williams S.A."/>
            <person name="Fraser-Liggett C."/>
            <person name="Slatko B."/>
            <person name="Blaxter M.L."/>
            <person name="Scott A.L."/>
        </authorList>
    </citation>
    <scope>NUCLEOTIDE SEQUENCE</scope>
    <source>
        <strain evidence="1">FR3</strain>
    </source>
</reference>
<reference evidence="1" key="2">
    <citation type="submission" date="2012-12" db="EMBL/GenBank/DDBJ databases">
        <authorList>
            <person name="Gao Y.W."/>
            <person name="Fan S.T."/>
            <person name="Sun H.T."/>
            <person name="Wang Z."/>
            <person name="Gao X.L."/>
            <person name="Li Y.G."/>
            <person name="Wang T.C."/>
            <person name="Zhang K."/>
            <person name="Xu W.W."/>
            <person name="Yu Z.J."/>
            <person name="Xia X.Z."/>
        </authorList>
    </citation>
    <scope>NUCLEOTIDE SEQUENCE</scope>
    <source>
        <strain evidence="1">FR3</strain>
    </source>
</reference>
<gene>
    <name evidence="1 2" type="ORF">Bm9477</name>
    <name evidence="1" type="ORF">BM_Bm9477</name>
</gene>
<accession>A0A0J9XR68</accession>
<dbReference type="OMA" id="FWGNVIR"/>
<dbReference type="AlphaFoldDB" id="A0A0J9XR68"/>
<evidence type="ECO:0000313" key="1">
    <source>
        <dbReference type="EMBL" id="CDP94016.1"/>
    </source>
</evidence>
<proteinExistence type="predicted"/>
<dbReference type="EMBL" id="LN856920">
    <property type="protein sequence ID" value="CDP94016.1"/>
    <property type="molecule type" value="Genomic_DNA"/>
</dbReference>
<dbReference type="WormBase" id="Bm9477">
    <property type="protein sequence ID" value="BM41873"/>
    <property type="gene ID" value="WBGene00229738"/>
</dbReference>